<dbReference type="Proteomes" id="UP000233440">
    <property type="component" value="Unassembled WGS sequence"/>
</dbReference>
<organism evidence="2 3">
    <name type="scientific">Heyndrickxia camelliae</name>
    <dbReference type="NCBI Taxonomy" id="1707093"/>
    <lineage>
        <taxon>Bacteria</taxon>
        <taxon>Bacillati</taxon>
        <taxon>Bacillota</taxon>
        <taxon>Bacilli</taxon>
        <taxon>Bacillales</taxon>
        <taxon>Bacillaceae</taxon>
        <taxon>Heyndrickxia</taxon>
    </lineage>
</organism>
<comment type="caution">
    <text evidence="2">The sequence shown here is derived from an EMBL/GenBank/DDBJ whole genome shotgun (WGS) entry which is preliminary data.</text>
</comment>
<reference evidence="2 3" key="1">
    <citation type="submission" date="2017-11" db="EMBL/GenBank/DDBJ databases">
        <title>Bacillus camelliae sp. nov., isolated from pu'er tea.</title>
        <authorList>
            <person name="Niu L."/>
        </authorList>
    </citation>
    <scope>NUCLEOTIDE SEQUENCE [LARGE SCALE GENOMIC DNA]</scope>
    <source>
        <strain evidence="2 3">7578-1</strain>
    </source>
</reference>
<keyword evidence="3" id="KW-1185">Reference proteome</keyword>
<sequence length="90" mass="10321">MKIELPFSLSKIYSGILLVLTYRREETKKSASRKGSEARLLNKSRHKKGQTALVAAAHKKSTGTSEFSNLNFTETYPVLDSYFYILLRYQ</sequence>
<evidence type="ECO:0000256" key="1">
    <source>
        <dbReference type="SAM" id="MobiDB-lite"/>
    </source>
</evidence>
<evidence type="ECO:0000313" key="3">
    <source>
        <dbReference type="Proteomes" id="UP000233440"/>
    </source>
</evidence>
<feature type="region of interest" description="Disordered" evidence="1">
    <location>
        <begin position="30"/>
        <end position="55"/>
    </location>
</feature>
<dbReference type="AlphaFoldDB" id="A0A2N3LJC9"/>
<evidence type="ECO:0000313" key="2">
    <source>
        <dbReference type="EMBL" id="PKR84732.1"/>
    </source>
</evidence>
<accession>A0A2N3LJC9</accession>
<proteinExistence type="predicted"/>
<dbReference type="EMBL" id="PIQO01000008">
    <property type="protein sequence ID" value="PKR84732.1"/>
    <property type="molecule type" value="Genomic_DNA"/>
</dbReference>
<gene>
    <name evidence="2" type="ORF">CWO92_11890</name>
</gene>
<name>A0A2N3LJC9_9BACI</name>
<protein>
    <submittedName>
        <fullName evidence="2">Uncharacterized protein</fullName>
    </submittedName>
</protein>